<dbReference type="InterPro" id="IPR002938">
    <property type="entry name" value="FAD-bd"/>
</dbReference>
<comment type="caution">
    <text evidence="2">The sequence shown here is derived from an EMBL/GenBank/DDBJ whole genome shotgun (WGS) entry which is preliminary data.</text>
</comment>
<accession>S0FF69</accession>
<dbReference type="SUPFAM" id="SSF51905">
    <property type="entry name" value="FAD/NAD(P)-binding domain"/>
    <property type="match status" value="1"/>
</dbReference>
<evidence type="ECO:0000313" key="3">
    <source>
        <dbReference type="Proteomes" id="UP000014155"/>
    </source>
</evidence>
<dbReference type="STRING" id="1195236.CTER_4979"/>
<sequence>MYDVIIIGAGPSGCTAARELACSGHKVLLIEKFRLPRNKSCSGILIRKSMDLIRQYFGEDVPESAMCKPFDNRGMILTNDRGQEYRFEQEGLNIWRNSFDYWLAAKAARAGAEIRDETAAISCEEQEKYVLVNLRGTSTYSEKAKAVIVCDGVVGSVKRKLLPARQNYVTTYQTFNKGRIDLDRHYFYAWLQPCLSEYDAWFNVKDDYLILGVAVKDICKLEYYYSKFISYMKKHHNAIIEKQEKAEKWLMPHIMPKCPIDYGKGRVLFAGETAGFLNPMGEGISAGMESGHAAAKAIEQAGLDSVSDLKALHQAYISSTAVLRNYMERQWNFVANISDSFGYMKL</sequence>
<protein>
    <submittedName>
        <fullName evidence="2">Geranylgeranyl reductase family</fullName>
        <ecNumber evidence="2">1.3.1.83</ecNumber>
    </submittedName>
</protein>
<dbReference type="eggNOG" id="COG0644">
    <property type="taxonomic scope" value="Bacteria"/>
</dbReference>
<dbReference type="GO" id="GO:0102067">
    <property type="term" value="F:geranylgeranyl diphosphate reductase activity"/>
    <property type="evidence" value="ECO:0007669"/>
    <property type="project" value="UniProtKB-EC"/>
</dbReference>
<dbReference type="EMBL" id="AORV01000066">
    <property type="protein sequence ID" value="EMS69350.1"/>
    <property type="molecule type" value="Genomic_DNA"/>
</dbReference>
<dbReference type="Proteomes" id="UP000014155">
    <property type="component" value="Unassembled WGS sequence"/>
</dbReference>
<feature type="domain" description="FAD-binding" evidence="1">
    <location>
        <begin position="2"/>
        <end position="168"/>
    </location>
</feature>
<gene>
    <name evidence="2" type="ORF">CTER_4979</name>
</gene>
<reference evidence="2 3" key="1">
    <citation type="journal article" date="2013" name="Genome Announc.">
        <title>Draft Genome Sequence of the Cellulolytic, Mesophilic, Anaerobic Bacterium Clostridium termitidis Strain CT1112 (DSM 5398).</title>
        <authorList>
            <person name="Lal S."/>
            <person name="Ramachandran U."/>
            <person name="Zhang X."/>
            <person name="Munir R."/>
            <person name="Sparling R."/>
            <person name="Levin D.B."/>
        </authorList>
    </citation>
    <scope>NUCLEOTIDE SEQUENCE [LARGE SCALE GENOMIC DNA]</scope>
    <source>
        <strain evidence="2 3">CT1112</strain>
    </source>
</reference>
<keyword evidence="3" id="KW-1185">Reference proteome</keyword>
<dbReference type="Gene3D" id="3.50.50.60">
    <property type="entry name" value="FAD/NAD(P)-binding domain"/>
    <property type="match status" value="1"/>
</dbReference>
<dbReference type="PANTHER" id="PTHR42685:SF22">
    <property type="entry name" value="CONDITIONED MEDIUM FACTOR RECEPTOR 1"/>
    <property type="match status" value="1"/>
</dbReference>
<dbReference type="EC" id="1.3.1.83" evidence="2"/>
<evidence type="ECO:0000313" key="2">
    <source>
        <dbReference type="EMBL" id="EMS69350.1"/>
    </source>
</evidence>
<organism evidence="2 3">
    <name type="scientific">Ruminiclostridium cellobioparum subsp. termitidis CT1112</name>
    <dbReference type="NCBI Taxonomy" id="1195236"/>
    <lineage>
        <taxon>Bacteria</taxon>
        <taxon>Bacillati</taxon>
        <taxon>Bacillota</taxon>
        <taxon>Clostridia</taxon>
        <taxon>Eubacteriales</taxon>
        <taxon>Oscillospiraceae</taxon>
        <taxon>Ruminiclostridium</taxon>
    </lineage>
</organism>
<dbReference type="Pfam" id="PF01494">
    <property type="entry name" value="FAD_binding_3"/>
    <property type="match status" value="1"/>
</dbReference>
<dbReference type="PATRIC" id="fig|1195236.3.peg.5173"/>
<dbReference type="GO" id="GO:0071949">
    <property type="term" value="F:FAD binding"/>
    <property type="evidence" value="ECO:0007669"/>
    <property type="project" value="InterPro"/>
</dbReference>
<name>S0FF69_RUMCE</name>
<dbReference type="InterPro" id="IPR050407">
    <property type="entry name" value="Geranylgeranyl_reductase"/>
</dbReference>
<proteinExistence type="predicted"/>
<dbReference type="PANTHER" id="PTHR42685">
    <property type="entry name" value="GERANYLGERANYL DIPHOSPHATE REDUCTASE"/>
    <property type="match status" value="1"/>
</dbReference>
<evidence type="ECO:0000259" key="1">
    <source>
        <dbReference type="Pfam" id="PF01494"/>
    </source>
</evidence>
<dbReference type="PRINTS" id="PR00420">
    <property type="entry name" value="RNGMNOXGNASE"/>
</dbReference>
<dbReference type="RefSeq" id="WP_004630331.1">
    <property type="nucleotide sequence ID" value="NZ_AORV01000066.1"/>
</dbReference>
<dbReference type="InterPro" id="IPR036188">
    <property type="entry name" value="FAD/NAD-bd_sf"/>
</dbReference>
<keyword evidence="2" id="KW-0560">Oxidoreductase</keyword>
<dbReference type="AlphaFoldDB" id="S0FF69"/>